<gene>
    <name evidence="2" type="ORF">HaLaN_11526</name>
</gene>
<accession>A0A699ZI37</accession>
<evidence type="ECO:0000256" key="1">
    <source>
        <dbReference type="SAM" id="MobiDB-lite"/>
    </source>
</evidence>
<reference evidence="2 3" key="1">
    <citation type="submission" date="2020-02" db="EMBL/GenBank/DDBJ databases">
        <title>Draft genome sequence of Haematococcus lacustris strain NIES-144.</title>
        <authorList>
            <person name="Morimoto D."/>
            <person name="Nakagawa S."/>
            <person name="Yoshida T."/>
            <person name="Sawayama S."/>
        </authorList>
    </citation>
    <scope>NUCLEOTIDE SEQUENCE [LARGE SCALE GENOMIC DNA]</scope>
    <source>
        <strain evidence="2 3">NIES-144</strain>
    </source>
</reference>
<protein>
    <submittedName>
        <fullName evidence="2">Uncharacterized protein</fullName>
    </submittedName>
</protein>
<dbReference type="Proteomes" id="UP000485058">
    <property type="component" value="Unassembled WGS sequence"/>
</dbReference>
<sequence length="107" mass="11904">MSGKGCRRPRCGPQWSIDEGRGMCCERIRERERWIGGRRHFRAEQPLLPSNLQLANTPQVLGFFEDQHQTHISPRLSQAAVQLGNQPLKTNASKSPPSPSLSKAASA</sequence>
<evidence type="ECO:0000313" key="3">
    <source>
        <dbReference type="Proteomes" id="UP000485058"/>
    </source>
</evidence>
<feature type="region of interest" description="Disordered" evidence="1">
    <location>
        <begin position="80"/>
        <end position="107"/>
    </location>
</feature>
<evidence type="ECO:0000313" key="2">
    <source>
        <dbReference type="EMBL" id="GFH15322.1"/>
    </source>
</evidence>
<proteinExistence type="predicted"/>
<keyword evidence="3" id="KW-1185">Reference proteome</keyword>
<comment type="caution">
    <text evidence="2">The sequence shown here is derived from an EMBL/GenBank/DDBJ whole genome shotgun (WGS) entry which is preliminary data.</text>
</comment>
<organism evidence="2 3">
    <name type="scientific">Haematococcus lacustris</name>
    <name type="common">Green alga</name>
    <name type="synonym">Haematococcus pluvialis</name>
    <dbReference type="NCBI Taxonomy" id="44745"/>
    <lineage>
        <taxon>Eukaryota</taxon>
        <taxon>Viridiplantae</taxon>
        <taxon>Chlorophyta</taxon>
        <taxon>core chlorophytes</taxon>
        <taxon>Chlorophyceae</taxon>
        <taxon>CS clade</taxon>
        <taxon>Chlamydomonadales</taxon>
        <taxon>Haematococcaceae</taxon>
        <taxon>Haematococcus</taxon>
    </lineage>
</organism>
<feature type="compositionally biased region" description="Low complexity" evidence="1">
    <location>
        <begin position="92"/>
        <end position="107"/>
    </location>
</feature>
<feature type="non-terminal residue" evidence="2">
    <location>
        <position position="1"/>
    </location>
</feature>
<name>A0A699ZI37_HAELA</name>
<feature type="compositionally biased region" description="Polar residues" evidence="1">
    <location>
        <begin position="80"/>
        <end position="91"/>
    </location>
</feature>
<dbReference type="EMBL" id="BLLF01000836">
    <property type="protein sequence ID" value="GFH15322.1"/>
    <property type="molecule type" value="Genomic_DNA"/>
</dbReference>
<dbReference type="AlphaFoldDB" id="A0A699ZI37"/>